<organism evidence="1 2">
    <name type="scientific">Bacillus gaemokensis</name>
    <dbReference type="NCBI Taxonomy" id="574375"/>
    <lineage>
        <taxon>Bacteria</taxon>
        <taxon>Bacillati</taxon>
        <taxon>Bacillota</taxon>
        <taxon>Bacilli</taxon>
        <taxon>Bacillales</taxon>
        <taxon>Bacillaceae</taxon>
        <taxon>Bacillus</taxon>
        <taxon>Bacillus cereus group</taxon>
    </lineage>
</organism>
<dbReference type="AlphaFoldDB" id="A0A073K6B8"/>
<proteinExistence type="predicted"/>
<dbReference type="EMBL" id="JOTM01000040">
    <property type="protein sequence ID" value="KEK22115.1"/>
    <property type="molecule type" value="Genomic_DNA"/>
</dbReference>
<dbReference type="RefSeq" id="WP_033678114.1">
    <property type="nucleotide sequence ID" value="NZ_JOTM01000040.1"/>
</dbReference>
<keyword evidence="2" id="KW-1185">Reference proteome</keyword>
<evidence type="ECO:0000313" key="1">
    <source>
        <dbReference type="EMBL" id="KEK22115.1"/>
    </source>
</evidence>
<protein>
    <submittedName>
        <fullName evidence="1">DNA-binding protein</fullName>
    </submittedName>
</protein>
<keyword evidence="1" id="KW-0238">DNA-binding</keyword>
<name>A0A073K6B8_9BACI</name>
<dbReference type="GO" id="GO:0003677">
    <property type="term" value="F:DNA binding"/>
    <property type="evidence" value="ECO:0007669"/>
    <property type="project" value="UniProtKB-KW"/>
</dbReference>
<dbReference type="Proteomes" id="UP000027778">
    <property type="component" value="Unassembled WGS sequence"/>
</dbReference>
<evidence type="ECO:0000313" key="2">
    <source>
        <dbReference type="Proteomes" id="UP000027778"/>
    </source>
</evidence>
<gene>
    <name evidence="1" type="ORF">BAGA_22085</name>
</gene>
<comment type="caution">
    <text evidence="1">The sequence shown here is derived from an EMBL/GenBank/DDBJ whole genome shotgun (WGS) entry which is preliminary data.</text>
</comment>
<sequence>MLSVYEMTMTTNEVKDYLEISHFIFNNLMKQGQLTPINKDTWRLDGSFLFSREEVEKLKDEREIEGITLYQASKEYHISMNLLEKWIEEKELVYTVQEYRNRQTKFVKEDDIRKLAQQVEQENAVYTFSQKHNVVLFQKFTKGNTLARIISIPKRGDIILLDEFGNNLTLSAALKEGYESAYMLSDKPRSHHQRFVKFRFPKSDQFRNNIFHLIDNILQYVSPRNLKVSEEEGFWYFEIRQSLITLPPGIQMEWINELTPYIIEGKIVPRVNHSVYLDSNTITKPVILTNKEYQYIKKITSETNSSIEEFIAIAIRDKINQHLLNQK</sequence>
<accession>A0A073K6B8</accession>
<reference evidence="1 2" key="1">
    <citation type="submission" date="2014-06" db="EMBL/GenBank/DDBJ databases">
        <title>Draft genome sequence of Bacillus gaemokensis JCM 15801 (MCCC 1A00707).</title>
        <authorList>
            <person name="Lai Q."/>
            <person name="Liu Y."/>
            <person name="Shao Z."/>
        </authorList>
    </citation>
    <scope>NUCLEOTIDE SEQUENCE [LARGE SCALE GENOMIC DNA]</scope>
    <source>
        <strain evidence="1 2">JCM 15801</strain>
    </source>
</reference>
<dbReference type="OrthoDB" id="1798833at2"/>